<evidence type="ECO:0000256" key="1">
    <source>
        <dbReference type="ARBA" id="ARBA00006271"/>
    </source>
</evidence>
<dbReference type="Pfam" id="PF05192">
    <property type="entry name" value="MutS_III"/>
    <property type="match status" value="1"/>
</dbReference>
<evidence type="ECO:0000256" key="2">
    <source>
        <dbReference type="ARBA" id="ARBA00021982"/>
    </source>
</evidence>
<comment type="similarity">
    <text evidence="1">Belongs to the DNA mismatch repair MutS family.</text>
</comment>
<organism evidence="11">
    <name type="scientific">Thermodesulfatator atlanticus</name>
    <dbReference type="NCBI Taxonomy" id="501497"/>
    <lineage>
        <taxon>Bacteria</taxon>
        <taxon>Pseudomonadati</taxon>
        <taxon>Thermodesulfobacteriota</taxon>
        <taxon>Thermodesulfobacteria</taxon>
        <taxon>Thermodesulfobacteriales</taxon>
        <taxon>Thermodesulfatatoraceae</taxon>
        <taxon>Thermodesulfatator</taxon>
    </lineage>
</organism>
<dbReference type="Pfam" id="PF05190">
    <property type="entry name" value="MutS_IV"/>
    <property type="match status" value="1"/>
</dbReference>
<comment type="function">
    <text evidence="8">This protein is involved in the repair of mismatches in DNA. It is possible that it carries out the mismatch recognition step. This protein has a weak ATPase activity.</text>
</comment>
<evidence type="ECO:0000256" key="3">
    <source>
        <dbReference type="ARBA" id="ARBA00022741"/>
    </source>
</evidence>
<evidence type="ECO:0000256" key="8">
    <source>
        <dbReference type="ARBA" id="ARBA00024647"/>
    </source>
</evidence>
<accession>A0A7V5P0V6</accession>
<dbReference type="GO" id="GO:0030983">
    <property type="term" value="F:mismatched DNA binding"/>
    <property type="evidence" value="ECO:0007669"/>
    <property type="project" value="InterPro"/>
</dbReference>
<dbReference type="Gene3D" id="1.10.1420.10">
    <property type="match status" value="2"/>
</dbReference>
<dbReference type="SUPFAM" id="SSF53150">
    <property type="entry name" value="DNA repair protein MutS, domain II"/>
    <property type="match status" value="1"/>
</dbReference>
<evidence type="ECO:0000256" key="9">
    <source>
        <dbReference type="SAM" id="Coils"/>
    </source>
</evidence>
<feature type="non-terminal residue" evidence="11">
    <location>
        <position position="563"/>
    </location>
</feature>
<feature type="domain" description="DNA mismatch repair protein MutS core" evidence="10">
    <location>
        <begin position="286"/>
        <end position="563"/>
    </location>
</feature>
<dbReference type="SUPFAM" id="SSF55271">
    <property type="entry name" value="DNA repair protein MutS, domain I"/>
    <property type="match status" value="1"/>
</dbReference>
<evidence type="ECO:0000256" key="5">
    <source>
        <dbReference type="ARBA" id="ARBA00022840"/>
    </source>
</evidence>
<dbReference type="Pfam" id="PF05188">
    <property type="entry name" value="MutS_II"/>
    <property type="match status" value="1"/>
</dbReference>
<dbReference type="GO" id="GO:0006298">
    <property type="term" value="P:mismatch repair"/>
    <property type="evidence" value="ECO:0007669"/>
    <property type="project" value="InterPro"/>
</dbReference>
<sequence length="563" mass="64346">MARLTPMLRQYLEIKQKHPDAILFFRLGDFYEMFFEDAELASRLLDITLTSRDKGSKEKVPMCGVPAANAAPYINRLVEAGYKVAICEQVEDPRQTKGLVRREVVRIVTPALNVEEEALKAKENQYLATLVKGKKWALAYLDLSTGLFRATEGLGEEELLNELFRLEPKELLLPQELKEDPLVSKIREILPRLFFSYREEPPFSLREAAELIKEEFKVIDLAGLGFAEAKEAVQATALLLDYVKETQKMALTHLSPPHFYHLSQFLVIDETTKRHLELLRNNLDGTVKGSLIWVLDRTLTPMGGRLLKDWLLYPLRDKQRIEERLQAVAFLVEEPAVRKELKEKLKRVSDLERLLSRLALRLANPRDLLALATSLKTIPAFTELLPDDISLFAQLKNSLFALPELVKEIDDTIAEEAASSFREGGFVKEGVHPELDELRRLKRDGLSFLAELEAKERQRTGIPNLKIGYNRVFGYYIEVSKSQLAKVPKDYIRKQTLVGAERFVTPELKEFEVKVLSAEERIKEIEAEIFLALREKVLAWGREIRETARALATIDALLSLAEV</sequence>
<dbReference type="InterPro" id="IPR007695">
    <property type="entry name" value="DNA_mismatch_repair_MutS-lik_N"/>
</dbReference>
<dbReference type="InterPro" id="IPR045076">
    <property type="entry name" value="MutS"/>
</dbReference>
<dbReference type="InterPro" id="IPR007696">
    <property type="entry name" value="DNA_mismatch_repair_MutS_core"/>
</dbReference>
<feature type="coiled-coil region" evidence="9">
    <location>
        <begin position="508"/>
        <end position="535"/>
    </location>
</feature>
<dbReference type="InterPro" id="IPR016151">
    <property type="entry name" value="DNA_mismatch_repair_MutS_N"/>
</dbReference>
<keyword evidence="6" id="KW-0238">DNA-binding</keyword>
<evidence type="ECO:0000256" key="6">
    <source>
        <dbReference type="ARBA" id="ARBA00023125"/>
    </source>
</evidence>
<evidence type="ECO:0000256" key="4">
    <source>
        <dbReference type="ARBA" id="ARBA00022763"/>
    </source>
</evidence>
<dbReference type="NCBIfam" id="NF003810">
    <property type="entry name" value="PRK05399.1"/>
    <property type="match status" value="1"/>
</dbReference>
<dbReference type="Proteomes" id="UP000886101">
    <property type="component" value="Unassembled WGS sequence"/>
</dbReference>
<dbReference type="Pfam" id="PF01624">
    <property type="entry name" value="MutS_I"/>
    <property type="match status" value="1"/>
</dbReference>
<dbReference type="PANTHER" id="PTHR11361:SF34">
    <property type="entry name" value="DNA MISMATCH REPAIR PROTEIN MSH1, MITOCHONDRIAL"/>
    <property type="match status" value="1"/>
</dbReference>
<gene>
    <name evidence="11" type="primary">mutS</name>
    <name evidence="11" type="ORF">ENJ96_08070</name>
</gene>
<protein>
    <recommendedName>
        <fullName evidence="2">DNA mismatch repair protein MutS</fullName>
    </recommendedName>
</protein>
<dbReference type="FunFam" id="3.40.1170.10:FF:000001">
    <property type="entry name" value="DNA mismatch repair protein MutS"/>
    <property type="match status" value="1"/>
</dbReference>
<dbReference type="AlphaFoldDB" id="A0A7V5P0V6"/>
<dbReference type="Gene3D" id="3.40.1170.10">
    <property type="entry name" value="DNA repair protein MutS, domain I"/>
    <property type="match status" value="1"/>
</dbReference>
<dbReference type="GO" id="GO:0140664">
    <property type="term" value="F:ATP-dependent DNA damage sensor activity"/>
    <property type="evidence" value="ECO:0007669"/>
    <property type="project" value="InterPro"/>
</dbReference>
<reference evidence="11" key="1">
    <citation type="journal article" date="2020" name="mSystems">
        <title>Genome- and Community-Level Interaction Insights into Carbon Utilization and Element Cycling Functions of Hydrothermarchaeota in Hydrothermal Sediment.</title>
        <authorList>
            <person name="Zhou Z."/>
            <person name="Liu Y."/>
            <person name="Xu W."/>
            <person name="Pan J."/>
            <person name="Luo Z.H."/>
            <person name="Li M."/>
        </authorList>
    </citation>
    <scope>NUCLEOTIDE SEQUENCE [LARGE SCALE GENOMIC DNA]</scope>
    <source>
        <strain evidence="11">HyVt-533</strain>
    </source>
</reference>
<evidence type="ECO:0000313" key="11">
    <source>
        <dbReference type="EMBL" id="HHI97795.1"/>
    </source>
</evidence>
<keyword evidence="7" id="KW-0234">DNA repair</keyword>
<dbReference type="SUPFAM" id="SSF48334">
    <property type="entry name" value="DNA repair protein MutS, domain III"/>
    <property type="match status" value="1"/>
</dbReference>
<keyword evidence="5" id="KW-0067">ATP-binding</keyword>
<evidence type="ECO:0000256" key="7">
    <source>
        <dbReference type="ARBA" id="ARBA00023204"/>
    </source>
</evidence>
<dbReference type="SMART" id="SM00533">
    <property type="entry name" value="MUTSd"/>
    <property type="match status" value="1"/>
</dbReference>
<keyword evidence="3" id="KW-0547">Nucleotide-binding</keyword>
<dbReference type="InterPro" id="IPR007861">
    <property type="entry name" value="DNA_mismatch_repair_MutS_clamp"/>
</dbReference>
<dbReference type="InterPro" id="IPR007860">
    <property type="entry name" value="DNA_mmatch_repair_MutS_con_dom"/>
</dbReference>
<evidence type="ECO:0000259" key="10">
    <source>
        <dbReference type="SMART" id="SM00533"/>
    </source>
</evidence>
<dbReference type="GO" id="GO:0005524">
    <property type="term" value="F:ATP binding"/>
    <property type="evidence" value="ECO:0007669"/>
    <property type="project" value="UniProtKB-KW"/>
</dbReference>
<keyword evidence="4" id="KW-0227">DNA damage</keyword>
<dbReference type="PANTHER" id="PTHR11361">
    <property type="entry name" value="DNA MISMATCH REPAIR PROTEIN MUTS FAMILY MEMBER"/>
    <property type="match status" value="1"/>
</dbReference>
<dbReference type="EMBL" id="DROK01000239">
    <property type="protein sequence ID" value="HHI97795.1"/>
    <property type="molecule type" value="Genomic_DNA"/>
</dbReference>
<dbReference type="Gene3D" id="3.30.420.110">
    <property type="entry name" value="MutS, connector domain"/>
    <property type="match status" value="1"/>
</dbReference>
<dbReference type="InterPro" id="IPR036187">
    <property type="entry name" value="DNA_mismatch_repair_MutS_sf"/>
</dbReference>
<keyword evidence="9" id="KW-0175">Coiled coil</keyword>
<dbReference type="FunFam" id="1.10.1420.10:FF:000001">
    <property type="entry name" value="DNA mismatch repair protein MutS"/>
    <property type="match status" value="1"/>
</dbReference>
<name>A0A7V5P0V6_9BACT</name>
<proteinExistence type="inferred from homology"/>
<dbReference type="GO" id="GO:0005829">
    <property type="term" value="C:cytosol"/>
    <property type="evidence" value="ECO:0007669"/>
    <property type="project" value="TreeGrafter"/>
</dbReference>
<dbReference type="InterPro" id="IPR036678">
    <property type="entry name" value="MutS_con_dom_sf"/>
</dbReference>
<comment type="caution">
    <text evidence="11">The sequence shown here is derived from an EMBL/GenBank/DDBJ whole genome shotgun (WGS) entry which is preliminary data.</text>
</comment>